<feature type="region of interest" description="Disordered" evidence="4">
    <location>
        <begin position="120"/>
        <end position="139"/>
    </location>
</feature>
<dbReference type="Gene3D" id="3.80.10.10">
    <property type="entry name" value="Ribonuclease Inhibitor"/>
    <property type="match status" value="2"/>
</dbReference>
<evidence type="ECO:0000256" key="1">
    <source>
        <dbReference type="ARBA" id="ARBA00004123"/>
    </source>
</evidence>
<dbReference type="InterPro" id="IPR032675">
    <property type="entry name" value="LRR_dom_sf"/>
</dbReference>
<dbReference type="PANTHER" id="PTHR46358:SF1">
    <property type="entry name" value="TONSOKU-LIKE PROTEIN"/>
    <property type="match status" value="1"/>
</dbReference>
<feature type="region of interest" description="Disordered" evidence="4">
    <location>
        <begin position="33"/>
        <end position="58"/>
    </location>
</feature>
<feature type="region of interest" description="Disordered" evidence="4">
    <location>
        <begin position="219"/>
        <end position="271"/>
    </location>
</feature>
<accession>A0A0S4IPD7</accession>
<gene>
    <name evidence="5" type="ORF">BSAL_66175</name>
</gene>
<evidence type="ECO:0000256" key="2">
    <source>
        <dbReference type="ARBA" id="ARBA00022737"/>
    </source>
</evidence>
<evidence type="ECO:0000313" key="6">
    <source>
        <dbReference type="Proteomes" id="UP000051952"/>
    </source>
</evidence>
<dbReference type="GO" id="GO:0000724">
    <property type="term" value="P:double-strand break repair via homologous recombination"/>
    <property type="evidence" value="ECO:0007669"/>
    <property type="project" value="TreeGrafter"/>
</dbReference>
<organism evidence="5 6">
    <name type="scientific">Bodo saltans</name>
    <name type="common">Flagellated protozoan</name>
    <dbReference type="NCBI Taxonomy" id="75058"/>
    <lineage>
        <taxon>Eukaryota</taxon>
        <taxon>Discoba</taxon>
        <taxon>Euglenozoa</taxon>
        <taxon>Kinetoplastea</taxon>
        <taxon>Metakinetoplastina</taxon>
        <taxon>Eubodonida</taxon>
        <taxon>Bodonidae</taxon>
        <taxon>Bodo</taxon>
    </lineage>
</organism>
<dbReference type="InterPro" id="IPR001611">
    <property type="entry name" value="Leu-rich_rpt"/>
</dbReference>
<protein>
    <recommendedName>
        <fullName evidence="7">Leucine-rich repeat protein</fullName>
    </recommendedName>
</protein>
<dbReference type="InterPro" id="IPR052311">
    <property type="entry name" value="MMS22L-TONSL_complex_comp"/>
</dbReference>
<dbReference type="EMBL" id="CYKH01000420">
    <property type="protein sequence ID" value="CUF83730.1"/>
    <property type="molecule type" value="Genomic_DNA"/>
</dbReference>
<dbReference type="SUPFAM" id="SSF52047">
    <property type="entry name" value="RNI-like"/>
    <property type="match status" value="1"/>
</dbReference>
<dbReference type="PROSITE" id="PS51450">
    <property type="entry name" value="LRR"/>
    <property type="match status" value="1"/>
</dbReference>
<evidence type="ECO:0000256" key="3">
    <source>
        <dbReference type="ARBA" id="ARBA00023242"/>
    </source>
</evidence>
<keyword evidence="2" id="KW-0677">Repeat</keyword>
<reference evidence="6" key="1">
    <citation type="submission" date="2015-09" db="EMBL/GenBank/DDBJ databases">
        <authorList>
            <consortium name="Pathogen Informatics"/>
        </authorList>
    </citation>
    <scope>NUCLEOTIDE SEQUENCE [LARGE SCALE GENOMIC DNA]</scope>
    <source>
        <strain evidence="6">Lake Konstanz</strain>
    </source>
</reference>
<name>A0A0S4IPD7_BODSA</name>
<dbReference type="OrthoDB" id="120976at2759"/>
<dbReference type="GO" id="GO:0031297">
    <property type="term" value="P:replication fork processing"/>
    <property type="evidence" value="ECO:0007669"/>
    <property type="project" value="TreeGrafter"/>
</dbReference>
<dbReference type="OMA" id="TAMETIW"/>
<sequence>MHTRSSTSIAQTYEALCKRHNAHCNSQLKKTLVGSGSTTTTSSTTLREGELQLSSSSTSSSLANVRHLDFSNNLFGRNGILPVLETILPFCPNLESLNLSKNYLSNESIVFLYTLLQPGERAPPTEPNDDDDNNGGSTSPPVLLCPRLQYLDLSHNPISSQAGKLLSRLVDNLPHLRNVQLDGTLMNKGLQSVVLTKCAKKSPRFDGLRALSMVVGEGRPTSIATSNTPPPIVPTDTTLQPSSSTVSADTKHSGASGSGPRRSSSPTAIIGLKRPGMVPPSLITLDAAALSIHHAHHPHEDVNSAVNEHAAAAEWTAMETIWNLATVAAPPQDGWTGLAAVMALVRQDATIASIY</sequence>
<evidence type="ECO:0000256" key="4">
    <source>
        <dbReference type="SAM" id="MobiDB-lite"/>
    </source>
</evidence>
<keyword evidence="3" id="KW-0539">Nucleus</keyword>
<evidence type="ECO:0000313" key="5">
    <source>
        <dbReference type="EMBL" id="CUF83730.1"/>
    </source>
</evidence>
<dbReference type="VEuPathDB" id="TriTrypDB:BSAL_66175"/>
<dbReference type="GO" id="GO:0043596">
    <property type="term" value="C:nuclear replication fork"/>
    <property type="evidence" value="ECO:0007669"/>
    <property type="project" value="TreeGrafter"/>
</dbReference>
<dbReference type="Pfam" id="PF13516">
    <property type="entry name" value="LRR_6"/>
    <property type="match status" value="2"/>
</dbReference>
<proteinExistence type="predicted"/>
<evidence type="ECO:0008006" key="7">
    <source>
        <dbReference type="Google" id="ProtNLM"/>
    </source>
</evidence>
<dbReference type="PANTHER" id="PTHR46358">
    <property type="entry name" value="TONSOKU-LIKE PROTEIN"/>
    <property type="match status" value="1"/>
</dbReference>
<dbReference type="AlphaFoldDB" id="A0A0S4IPD7"/>
<feature type="compositionally biased region" description="Polar residues" evidence="4">
    <location>
        <begin position="235"/>
        <end position="248"/>
    </location>
</feature>
<feature type="compositionally biased region" description="Low complexity" evidence="4">
    <location>
        <begin position="34"/>
        <end position="45"/>
    </location>
</feature>
<comment type="subcellular location">
    <subcellularLocation>
        <location evidence="1">Nucleus</location>
    </subcellularLocation>
</comment>
<keyword evidence="6" id="KW-1185">Reference proteome</keyword>
<feature type="compositionally biased region" description="Low complexity" evidence="4">
    <location>
        <begin position="253"/>
        <end position="266"/>
    </location>
</feature>
<dbReference type="Proteomes" id="UP000051952">
    <property type="component" value="Unassembled WGS sequence"/>
</dbReference>